<dbReference type="PANTHER" id="PTHR35395:SF1">
    <property type="entry name" value="DUF6536 DOMAIN-CONTAINING PROTEIN"/>
    <property type="match status" value="1"/>
</dbReference>
<feature type="region of interest" description="Disordered" evidence="1">
    <location>
        <begin position="24"/>
        <end position="97"/>
    </location>
</feature>
<evidence type="ECO:0000313" key="5">
    <source>
        <dbReference type="Proteomes" id="UP000277212"/>
    </source>
</evidence>
<feature type="transmembrane region" description="Helical" evidence="2">
    <location>
        <begin position="304"/>
        <end position="326"/>
    </location>
</feature>
<keyword evidence="2" id="KW-0812">Transmembrane</keyword>
<gene>
    <name evidence="4" type="ORF">CDV36_015428</name>
</gene>
<reference evidence="4 5" key="1">
    <citation type="submission" date="2017-06" db="EMBL/GenBank/DDBJ databases">
        <title>Comparative genomic analysis of Ambrosia Fusariam Clade fungi.</title>
        <authorList>
            <person name="Stajich J.E."/>
            <person name="Carrillo J."/>
            <person name="Kijimoto T."/>
            <person name="Eskalen A."/>
            <person name="O'Donnell K."/>
            <person name="Kasson M."/>
        </authorList>
    </citation>
    <scope>NUCLEOTIDE SEQUENCE [LARGE SCALE GENOMIC DNA]</scope>
    <source>
        <strain evidence="4">UCR3666</strain>
    </source>
</reference>
<name>A0A3M2RB02_9HYPO</name>
<dbReference type="EMBL" id="NKUJ01000580">
    <property type="protein sequence ID" value="RMJ02304.1"/>
    <property type="molecule type" value="Genomic_DNA"/>
</dbReference>
<evidence type="ECO:0000259" key="3">
    <source>
        <dbReference type="Pfam" id="PF20163"/>
    </source>
</evidence>
<dbReference type="Pfam" id="PF20163">
    <property type="entry name" value="DUF6536"/>
    <property type="match status" value="1"/>
</dbReference>
<dbReference type="AlphaFoldDB" id="A0A3M2RB02"/>
<keyword evidence="2" id="KW-0472">Membrane</keyword>
<feature type="transmembrane region" description="Helical" evidence="2">
    <location>
        <begin position="197"/>
        <end position="221"/>
    </location>
</feature>
<dbReference type="OrthoDB" id="5429634at2759"/>
<feature type="transmembrane region" description="Helical" evidence="2">
    <location>
        <begin position="433"/>
        <end position="456"/>
    </location>
</feature>
<feature type="transmembrane region" description="Helical" evidence="2">
    <location>
        <begin position="241"/>
        <end position="265"/>
    </location>
</feature>
<dbReference type="InterPro" id="IPR046623">
    <property type="entry name" value="DUF6536"/>
</dbReference>
<keyword evidence="5" id="KW-1185">Reference proteome</keyword>
<feature type="compositionally biased region" description="Basic and acidic residues" evidence="1">
    <location>
        <begin position="144"/>
        <end position="153"/>
    </location>
</feature>
<feature type="region of interest" description="Disordered" evidence="1">
    <location>
        <begin position="126"/>
        <end position="173"/>
    </location>
</feature>
<dbReference type="PANTHER" id="PTHR35395">
    <property type="entry name" value="DUF6536 DOMAIN-CONTAINING PROTEIN"/>
    <property type="match status" value="1"/>
</dbReference>
<dbReference type="STRING" id="2010991.A0A3M2RB02"/>
<sequence>MEGPPSARGFRPWVWEKPGSVMNFESISEEPGSSSTTRPPTSRTRGFTTSSGRQTVRWPFHSFTNSRSSIPTYGRRQSNSRSIPHSSGSFPRRAAGSISRSVSTVLGSDIIPDYVVHFIRGETPESLARKHRIPESPEPSQFPRARDSRAERDFIDEDSISPNNSRPGTPRAEREKMLMEERPQAPRSLMAGWRGGVAANVLLALLILVASIICLALAAAKGHISTNISSLMEGKSTQVEGIGRGILAVVNIFGIILIAGANYVFQILSSPTRAEVDNAHENRKWLDIGIPSVRNLSLISPTRATLSAVILVLAVISQVIYNGLIITSHSAPVTDLRLVSKSFIDSQDVKALSLLTRIEADECISVFDNAFQTDYRSGLIVTKSGSSKISSAKGSLLSDLLDENSSSKDSIDYCYAEPYEGESEASLNVNGPLLGAITLVNLVIVLALVISLALALTQRSFNPLVTLGDALASFLADPDPTTQDSCLITKAEIKKGVWGEREAKYWFTQSSRWYHVPSFSRWAVWASAWFVPFALAVVALVLGALAGPKNPFSSFGKATVVYQLPEGAPRAGLAIIAALPQLLLGVLYVSTNALVTLLFLSHEFSQYSLGSLLPFRVSSGQPIGAQTTSLYLTLPRPVSWLLFFMVTAMAFFLSQGVFLVSLDHSEGSTSGIGFSPLPLLLLVSLMLILGLGVAGLSLRKVDPRGTVENGQPAGNPLTLRGGTCSAVLSARCHRVPRESGVEALEVRWGVVREGVGMNAGHATFSGRPVGDIMVGRAYA</sequence>
<feature type="transmembrane region" description="Helical" evidence="2">
    <location>
        <begin position="573"/>
        <end position="600"/>
    </location>
</feature>
<evidence type="ECO:0000313" key="4">
    <source>
        <dbReference type="EMBL" id="RMJ02304.1"/>
    </source>
</evidence>
<proteinExistence type="predicted"/>
<feature type="transmembrane region" description="Helical" evidence="2">
    <location>
        <begin position="638"/>
        <end position="659"/>
    </location>
</feature>
<organism evidence="4 5">
    <name type="scientific">Fusarium kuroshium</name>
    <dbReference type="NCBI Taxonomy" id="2010991"/>
    <lineage>
        <taxon>Eukaryota</taxon>
        <taxon>Fungi</taxon>
        <taxon>Dikarya</taxon>
        <taxon>Ascomycota</taxon>
        <taxon>Pezizomycotina</taxon>
        <taxon>Sordariomycetes</taxon>
        <taxon>Hypocreomycetidae</taxon>
        <taxon>Hypocreales</taxon>
        <taxon>Nectriaceae</taxon>
        <taxon>Fusarium</taxon>
        <taxon>Fusarium solani species complex</taxon>
    </lineage>
</organism>
<evidence type="ECO:0000256" key="1">
    <source>
        <dbReference type="SAM" id="MobiDB-lite"/>
    </source>
</evidence>
<keyword evidence="2" id="KW-1133">Transmembrane helix</keyword>
<dbReference type="Proteomes" id="UP000277212">
    <property type="component" value="Unassembled WGS sequence"/>
</dbReference>
<accession>A0A3M2RB02</accession>
<protein>
    <recommendedName>
        <fullName evidence="3">DUF6536 domain-containing protein</fullName>
    </recommendedName>
</protein>
<feature type="compositionally biased region" description="Polar residues" evidence="1">
    <location>
        <begin position="62"/>
        <end position="89"/>
    </location>
</feature>
<feature type="transmembrane region" description="Helical" evidence="2">
    <location>
        <begin position="679"/>
        <end position="698"/>
    </location>
</feature>
<comment type="caution">
    <text evidence="4">The sequence shown here is derived from an EMBL/GenBank/DDBJ whole genome shotgun (WGS) entry which is preliminary data.</text>
</comment>
<feature type="domain" description="DUF6536" evidence="3">
    <location>
        <begin position="193"/>
        <end position="344"/>
    </location>
</feature>
<evidence type="ECO:0000256" key="2">
    <source>
        <dbReference type="SAM" id="Phobius"/>
    </source>
</evidence>
<feature type="compositionally biased region" description="Low complexity" evidence="1">
    <location>
        <begin position="31"/>
        <end position="53"/>
    </location>
</feature>
<feature type="transmembrane region" description="Helical" evidence="2">
    <location>
        <begin position="522"/>
        <end position="546"/>
    </location>
</feature>